<dbReference type="EMBL" id="JAURUE010000002">
    <property type="protein sequence ID" value="MDP9615967.1"/>
    <property type="molecule type" value="Genomic_DNA"/>
</dbReference>
<evidence type="ECO:0000256" key="1">
    <source>
        <dbReference type="SAM" id="MobiDB-lite"/>
    </source>
</evidence>
<evidence type="ECO:0000313" key="3">
    <source>
        <dbReference type="Proteomes" id="UP001234880"/>
    </source>
</evidence>
<protein>
    <submittedName>
        <fullName evidence="2">Uncharacterized protein</fullName>
    </submittedName>
</protein>
<accession>A0ABT9L895</accession>
<sequence>MPENTRSGTKARLYDASAASGKVPAGGKRVEPPDLPDLPDQGEHAADALAPAAGLPVDAGDLM</sequence>
<organism evidence="2 3">
    <name type="scientific">Streptomyces demainii</name>
    <dbReference type="NCBI Taxonomy" id="588122"/>
    <lineage>
        <taxon>Bacteria</taxon>
        <taxon>Bacillati</taxon>
        <taxon>Actinomycetota</taxon>
        <taxon>Actinomycetes</taxon>
        <taxon>Kitasatosporales</taxon>
        <taxon>Streptomycetaceae</taxon>
        <taxon>Streptomyces</taxon>
    </lineage>
</organism>
<proteinExistence type="predicted"/>
<evidence type="ECO:0000313" key="2">
    <source>
        <dbReference type="EMBL" id="MDP9615967.1"/>
    </source>
</evidence>
<feature type="compositionally biased region" description="Low complexity" evidence="1">
    <location>
        <begin position="47"/>
        <end position="63"/>
    </location>
</feature>
<keyword evidence="3" id="KW-1185">Reference proteome</keyword>
<reference evidence="2 3" key="1">
    <citation type="submission" date="2023-07" db="EMBL/GenBank/DDBJ databases">
        <title>Sequencing the genomes of 1000 actinobacteria strains.</title>
        <authorList>
            <person name="Klenk H.-P."/>
        </authorList>
    </citation>
    <scope>NUCLEOTIDE SEQUENCE [LARGE SCALE GENOMIC DNA]</scope>
    <source>
        <strain evidence="2 3">DSM 41600</strain>
    </source>
</reference>
<dbReference type="Proteomes" id="UP001234880">
    <property type="component" value="Unassembled WGS sequence"/>
</dbReference>
<name>A0ABT9L895_9ACTN</name>
<comment type="caution">
    <text evidence="2">The sequence shown here is derived from an EMBL/GenBank/DDBJ whole genome shotgun (WGS) entry which is preliminary data.</text>
</comment>
<dbReference type="RefSeq" id="WP_220048120.1">
    <property type="nucleotide sequence ID" value="NZ_JAURUE010000002.1"/>
</dbReference>
<gene>
    <name evidence="2" type="ORF">JOF35_008305</name>
</gene>
<feature type="region of interest" description="Disordered" evidence="1">
    <location>
        <begin position="1"/>
        <end position="63"/>
    </location>
</feature>